<feature type="region of interest" description="Disordered" evidence="1">
    <location>
        <begin position="495"/>
        <end position="519"/>
    </location>
</feature>
<feature type="compositionally biased region" description="Basic and acidic residues" evidence="1">
    <location>
        <begin position="90"/>
        <end position="120"/>
    </location>
</feature>
<gene>
    <name evidence="2" type="ORF">CSSPJE1EN1_LOCUS4351</name>
</gene>
<name>A0ABP0VWK9_9BRYO</name>
<feature type="compositionally biased region" description="Polar residues" evidence="1">
    <location>
        <begin position="510"/>
        <end position="519"/>
    </location>
</feature>
<reference evidence="2" key="1">
    <citation type="submission" date="2024-02" db="EMBL/GenBank/DDBJ databases">
        <authorList>
            <consortium name="ELIXIR-Norway"/>
            <consortium name="Elixir Norway"/>
        </authorList>
    </citation>
    <scope>NUCLEOTIDE SEQUENCE</scope>
</reference>
<evidence type="ECO:0000313" key="2">
    <source>
        <dbReference type="EMBL" id="CAK9258873.1"/>
    </source>
</evidence>
<evidence type="ECO:0000256" key="1">
    <source>
        <dbReference type="SAM" id="MobiDB-lite"/>
    </source>
</evidence>
<keyword evidence="3" id="KW-1185">Reference proteome</keyword>
<dbReference type="EMBL" id="OZ020107">
    <property type="protein sequence ID" value="CAK9258873.1"/>
    <property type="molecule type" value="Genomic_DNA"/>
</dbReference>
<organism evidence="2 3">
    <name type="scientific">Sphagnum jensenii</name>
    <dbReference type="NCBI Taxonomy" id="128206"/>
    <lineage>
        <taxon>Eukaryota</taxon>
        <taxon>Viridiplantae</taxon>
        <taxon>Streptophyta</taxon>
        <taxon>Embryophyta</taxon>
        <taxon>Bryophyta</taxon>
        <taxon>Sphagnophytina</taxon>
        <taxon>Sphagnopsida</taxon>
        <taxon>Sphagnales</taxon>
        <taxon>Sphagnaceae</taxon>
        <taxon>Sphagnum</taxon>
    </lineage>
</organism>
<protein>
    <submittedName>
        <fullName evidence="2">Uncharacterized protein</fullName>
    </submittedName>
</protein>
<proteinExistence type="predicted"/>
<accession>A0ABP0VWK9</accession>
<dbReference type="Proteomes" id="UP001497444">
    <property type="component" value="Chromosome 12"/>
</dbReference>
<feature type="region of interest" description="Disordered" evidence="1">
    <location>
        <begin position="137"/>
        <end position="205"/>
    </location>
</feature>
<feature type="region of interest" description="Disordered" evidence="1">
    <location>
        <begin position="74"/>
        <end position="120"/>
    </location>
</feature>
<sequence length="519" mass="56827">MSSQVNMRWVVNVIMVKVTKTLFKMDETLLQGQTLVAKRLPKSMTTKICQKLVWLPMKDNTEARKALVQKVQGIVDSPSEGGEGGGRNIGGEKDGHNQDHENAHHVGGEDGEGHAKVEKDPSSRIVEFPFLDPFSSLTLKGKEGQSGAGESTSGGNGVSTSGGSGGGDTPGERGEGGRNPDGGDDNRSPSHDGSGSPSKKTPLETTVIVRVHPQYQDTDFHWEKNGARLQPDPVLKDTNISPRLELQFLKKGDCKKVMTKISVSFDIAATKPKPDDENRFGWFQKCLSVSLQSLEGNAAQLAHNVSANVRETKITNKTNIQTTPGPRQCTGTVIIKPPFAEVGIAVGKPTTTKSTLHEDSTEISTEQIPGGFWAFDACQRGRRHRLAYDFEYPDPPEDITDTHALKQSLYSGMCHTVCAVINGTWDDLNDEEASEYQFQAHRNVCELTKDARSKKHVLSVLKELMQIYEMKLYINHNMTNICNLKDITLKKRPDNSPLVSVDRHPAISSDGASSSAQQR</sequence>
<feature type="compositionally biased region" description="Gly residues" evidence="1">
    <location>
        <begin position="144"/>
        <end position="169"/>
    </location>
</feature>
<evidence type="ECO:0000313" key="3">
    <source>
        <dbReference type="Proteomes" id="UP001497444"/>
    </source>
</evidence>